<reference evidence="8 9" key="1">
    <citation type="submission" date="2017-10" db="EMBL/GenBank/DDBJ databases">
        <title>Comparative genomics in systemic dimorphic fungi from Ajellomycetaceae.</title>
        <authorList>
            <person name="Munoz J.F."/>
            <person name="Mcewen J.G."/>
            <person name="Clay O.K."/>
            <person name="Cuomo C.A."/>
        </authorList>
    </citation>
    <scope>NUCLEOTIDE SEQUENCE [LARGE SCALE GENOMIC DNA]</scope>
    <source>
        <strain evidence="8 9">UAMH7299</strain>
    </source>
</reference>
<evidence type="ECO:0000256" key="2">
    <source>
        <dbReference type="ARBA" id="ARBA00006536"/>
    </source>
</evidence>
<dbReference type="EMBL" id="PDNA01000025">
    <property type="protein sequence ID" value="PGH23365.1"/>
    <property type="molecule type" value="Genomic_DNA"/>
</dbReference>
<feature type="compositionally biased region" description="Basic and acidic residues" evidence="7">
    <location>
        <begin position="355"/>
        <end position="381"/>
    </location>
</feature>
<gene>
    <name evidence="8" type="ORF">AJ80_02618</name>
</gene>
<dbReference type="PANTHER" id="PTHR11099">
    <property type="entry name" value="VACUOLAR SORTING PROTEIN 35"/>
    <property type="match status" value="1"/>
</dbReference>
<dbReference type="GO" id="GO:0005770">
    <property type="term" value="C:late endosome"/>
    <property type="evidence" value="ECO:0007669"/>
    <property type="project" value="TreeGrafter"/>
</dbReference>
<dbReference type="Gene3D" id="1.25.40.660">
    <property type="entry name" value="Vacuolar protein sorting-associated protein 35, helical subcomplex Vps35-C"/>
    <property type="match status" value="1"/>
</dbReference>
<sequence>MASHPDVVPEDQGRLLEEALGVVRQQSHLMRKCLETPGKLMDALKCASTLVSELRTPSLGPKQYYELYMAVFDALRHLSVYLRDSHPVNHLADLYELVQYAGNIIPRLYLMITVGTVYMAIEDAPVKEIMKDMMEMSRGVQHPIRGLFLRYYLTGQSKDHLPTGTGDGPQGNVQDSINFVLTNFVEMNKLWVRLQHQGHSREREQRTQERKELELLVGSNLVRLSQLVDLESYKSIILQPLLEQVVQCRDVLAQEYLLEVITKVFPDEYHLHTLDTMLSAISRLNPHVDMKKIVIGLMDRLSSYATRDSNGDDLETKKKAEEEATVRLLEKLRISKEEAAKSAKAPPPPAEPEPSEVRENGTHKEGEEEEGPSKEEDKPPEPTEIPTTEDNVESEESKPLLPNNVKLYEIFYEQVLNLVKSRGLPIQDTIALLVSLVNLALNIYPDRLEYVDQVLEYAAKKTTEHADSADLHSGPAQSNLLNLLLAPIRNYVSIFTPLALPNYIPLFSAQPYPTRRAIAAEVTRTILRNRILITTSENLDNVLQILKVLIKEGAQQPIGYPSIQHPRRGGETDETIEEQGWLARIVHFIQCPDNDTQLKLLQATRNAYAEGNERIRYTTPAIITVALKLARKYKAREHYDDNWQSQSSTLYRFMHQSISSLYQQVNAACADLSLRLFVLCGQLSDQTGFEEVSYEFFAQAFTIYEDSISDSRAQFQAVCILASALHGTRGFSKENYDTLITKCALHGSKLLKKPDQCRAVYLASHLWWASENPLRGDEDSKNLYRDGKRVLECLQRALRVADACMDTAVSVELFVEILNRYVYYFDQQNETVTTKYLNGLIELIHSNLQTNQNENGGVSNSSLDNPKRHFQRTLDYIKSRGYEGVVTEARV</sequence>
<dbReference type="GO" id="GO:0042147">
    <property type="term" value="P:retrograde transport, endosome to Golgi"/>
    <property type="evidence" value="ECO:0007669"/>
    <property type="project" value="InterPro"/>
</dbReference>
<dbReference type="PANTHER" id="PTHR11099:SF0">
    <property type="entry name" value="VACUOLAR PROTEIN SORTING-ASSOCIATED PROTEIN 35"/>
    <property type="match status" value="1"/>
</dbReference>
<evidence type="ECO:0000256" key="6">
    <source>
        <dbReference type="PIRNR" id="PIRNR009375"/>
    </source>
</evidence>
<dbReference type="OrthoDB" id="10258141at2759"/>
<dbReference type="InterPro" id="IPR042491">
    <property type="entry name" value="Vps35_C"/>
</dbReference>
<keyword evidence="9" id="KW-1185">Reference proteome</keyword>
<evidence type="ECO:0000313" key="9">
    <source>
        <dbReference type="Proteomes" id="UP000224634"/>
    </source>
</evidence>
<accession>A0A2B7YQ01</accession>
<evidence type="ECO:0000256" key="3">
    <source>
        <dbReference type="ARBA" id="ARBA00022448"/>
    </source>
</evidence>
<keyword evidence="5" id="KW-0472">Membrane</keyword>
<evidence type="ECO:0000256" key="1">
    <source>
        <dbReference type="ARBA" id="ARBA00004170"/>
    </source>
</evidence>
<feature type="region of interest" description="Disordered" evidence="7">
    <location>
        <begin position="337"/>
        <end position="398"/>
    </location>
</feature>
<dbReference type="GO" id="GO:0006886">
    <property type="term" value="P:intracellular protein transport"/>
    <property type="evidence" value="ECO:0007669"/>
    <property type="project" value="TreeGrafter"/>
</dbReference>
<protein>
    <recommendedName>
        <fullName evidence="6">Vacuolar protein sorting-associated protein 35</fullName>
    </recommendedName>
</protein>
<comment type="similarity">
    <text evidence="2 6">Belongs to the VPS35 family.</text>
</comment>
<keyword evidence="4 6" id="KW-0653">Protein transport</keyword>
<dbReference type="STRING" id="1447883.A0A2B7YQ01"/>
<dbReference type="InterPro" id="IPR005378">
    <property type="entry name" value="Vps35"/>
</dbReference>
<dbReference type="Pfam" id="PF03635">
    <property type="entry name" value="Vps35"/>
    <property type="match status" value="1"/>
</dbReference>
<evidence type="ECO:0000256" key="5">
    <source>
        <dbReference type="ARBA" id="ARBA00023136"/>
    </source>
</evidence>
<comment type="subcellular location">
    <subcellularLocation>
        <location evidence="1">Membrane</location>
        <topology evidence="1">Peripheral membrane protein</topology>
    </subcellularLocation>
</comment>
<name>A0A2B7YQ01_POLH7</name>
<proteinExistence type="inferred from homology"/>
<keyword evidence="3 6" id="KW-0813">Transport</keyword>
<evidence type="ECO:0000256" key="4">
    <source>
        <dbReference type="ARBA" id="ARBA00022927"/>
    </source>
</evidence>
<comment type="caution">
    <text evidence="8">The sequence shown here is derived from an EMBL/GenBank/DDBJ whole genome shotgun (WGS) entry which is preliminary data.</text>
</comment>
<dbReference type="PIRSF" id="PIRSF009375">
    <property type="entry name" value="Retromer_Vps35"/>
    <property type="match status" value="1"/>
</dbReference>
<evidence type="ECO:0000256" key="7">
    <source>
        <dbReference type="SAM" id="MobiDB-lite"/>
    </source>
</evidence>
<dbReference type="GO" id="GO:0030906">
    <property type="term" value="C:retromer, cargo-selective complex"/>
    <property type="evidence" value="ECO:0007669"/>
    <property type="project" value="InterPro"/>
</dbReference>
<organism evidence="8 9">
    <name type="scientific">Polytolypa hystricis (strain UAMH7299)</name>
    <dbReference type="NCBI Taxonomy" id="1447883"/>
    <lineage>
        <taxon>Eukaryota</taxon>
        <taxon>Fungi</taxon>
        <taxon>Dikarya</taxon>
        <taxon>Ascomycota</taxon>
        <taxon>Pezizomycotina</taxon>
        <taxon>Eurotiomycetes</taxon>
        <taxon>Eurotiomycetidae</taxon>
        <taxon>Onygenales</taxon>
        <taxon>Onygenales incertae sedis</taxon>
        <taxon>Polytolypa</taxon>
    </lineage>
</organism>
<evidence type="ECO:0000313" key="8">
    <source>
        <dbReference type="EMBL" id="PGH23365.1"/>
    </source>
</evidence>
<dbReference type="AlphaFoldDB" id="A0A2B7YQ01"/>
<dbReference type="GO" id="GO:0005829">
    <property type="term" value="C:cytosol"/>
    <property type="evidence" value="ECO:0007669"/>
    <property type="project" value="GOC"/>
</dbReference>
<comment type="function">
    <text evidence="6">Plays a role in vesicular protein sorting.</text>
</comment>
<dbReference type="Proteomes" id="UP000224634">
    <property type="component" value="Unassembled WGS sequence"/>
</dbReference>
<dbReference type="FunFam" id="1.25.40.660:FF:000002">
    <property type="entry name" value="Vacuolar protein sorting-associated protein 35"/>
    <property type="match status" value="1"/>
</dbReference>